<accession>A0A9P0H4J9</accession>
<protein>
    <submittedName>
        <fullName evidence="1">Uncharacterized protein</fullName>
    </submittedName>
</protein>
<gene>
    <name evidence="1" type="ORF">NEZAVI_LOCUS4496</name>
</gene>
<evidence type="ECO:0000313" key="1">
    <source>
        <dbReference type="EMBL" id="CAH1393887.1"/>
    </source>
</evidence>
<dbReference type="EMBL" id="OV725078">
    <property type="protein sequence ID" value="CAH1393887.1"/>
    <property type="molecule type" value="Genomic_DNA"/>
</dbReference>
<sequence>MGDRKVYAQKFDRMSALYEEVVERLRKAYEKSSQNYNLRGRNVDLNAGDFVWKRTQVLCDASKNVSNKFAPLYENARYEANKAIYFTF</sequence>
<evidence type="ECO:0000313" key="2">
    <source>
        <dbReference type="Proteomes" id="UP001152798"/>
    </source>
</evidence>
<reference evidence="1" key="1">
    <citation type="submission" date="2022-01" db="EMBL/GenBank/DDBJ databases">
        <authorList>
            <person name="King R."/>
        </authorList>
    </citation>
    <scope>NUCLEOTIDE SEQUENCE</scope>
</reference>
<name>A0A9P0H4J9_NEZVI</name>
<dbReference type="AlphaFoldDB" id="A0A9P0H4J9"/>
<proteinExistence type="predicted"/>
<dbReference type="Proteomes" id="UP001152798">
    <property type="component" value="Chromosome 2"/>
</dbReference>
<dbReference type="OrthoDB" id="425619at2759"/>
<organism evidence="1 2">
    <name type="scientific">Nezara viridula</name>
    <name type="common">Southern green stink bug</name>
    <name type="synonym">Cimex viridulus</name>
    <dbReference type="NCBI Taxonomy" id="85310"/>
    <lineage>
        <taxon>Eukaryota</taxon>
        <taxon>Metazoa</taxon>
        <taxon>Ecdysozoa</taxon>
        <taxon>Arthropoda</taxon>
        <taxon>Hexapoda</taxon>
        <taxon>Insecta</taxon>
        <taxon>Pterygota</taxon>
        <taxon>Neoptera</taxon>
        <taxon>Paraneoptera</taxon>
        <taxon>Hemiptera</taxon>
        <taxon>Heteroptera</taxon>
        <taxon>Panheteroptera</taxon>
        <taxon>Pentatomomorpha</taxon>
        <taxon>Pentatomoidea</taxon>
        <taxon>Pentatomidae</taxon>
        <taxon>Pentatominae</taxon>
        <taxon>Nezara</taxon>
    </lineage>
</organism>
<keyword evidence="2" id="KW-1185">Reference proteome</keyword>